<dbReference type="Gene3D" id="1.10.10.60">
    <property type="entry name" value="Homeodomain-like"/>
    <property type="match status" value="1"/>
</dbReference>
<dbReference type="InterPro" id="IPR013324">
    <property type="entry name" value="RNA_pol_sigma_r3/r4-like"/>
</dbReference>
<dbReference type="OrthoDB" id="8339232at2"/>
<keyword evidence="4" id="KW-0804">Transcription</keyword>
<dbReference type="PANTHER" id="PTHR34294:SF1">
    <property type="entry name" value="TRANSCRIPTIONAL REGULATOR LSRR"/>
    <property type="match status" value="1"/>
</dbReference>
<evidence type="ECO:0000256" key="3">
    <source>
        <dbReference type="ARBA" id="ARBA00023125"/>
    </source>
</evidence>
<evidence type="ECO:0000313" key="7">
    <source>
        <dbReference type="Proteomes" id="UP000216361"/>
    </source>
</evidence>
<evidence type="ECO:0000259" key="5">
    <source>
        <dbReference type="Pfam" id="PF04198"/>
    </source>
</evidence>
<dbReference type="PANTHER" id="PTHR34294">
    <property type="entry name" value="TRANSCRIPTIONAL REGULATOR-RELATED"/>
    <property type="match status" value="1"/>
</dbReference>
<sequence>MAETRDEYDVLRQTYTVLMLHFIEGMKQSDIAKHLNLSTSKVNRLIASGQKAGMVKITIESPFQRLMEVEKALLQKFRLAHAVVTPTLSGNPDTTLQQAGRAAANHLLEIVKNGDVIAITGGRAVSAVVDHVAPEHGYRIRVVPLTGGVQGNYYTDVNHLAMQFAEKLGGAVSLIHAPLFAETQAQRDVLLDMASIRDVFDIARRATVAVVGVGAVEASGSGYYDSIPDPDAQGFAAREVAGEFIAHLIRADGTLADVPLNSRVVALSPKDIAACPRVIGVASGPQKIGPLRAALAGNYLHSLVVDEATAQGLLDSERS</sequence>
<keyword evidence="3" id="KW-0238">DNA-binding</keyword>
<name>A0A255XV02_9PROT</name>
<dbReference type="InterPro" id="IPR037171">
    <property type="entry name" value="NagB/RpiA_transferase-like"/>
</dbReference>
<accession>A0A255XV02</accession>
<dbReference type="InterPro" id="IPR051054">
    <property type="entry name" value="SorC_transcr_regulators"/>
</dbReference>
<dbReference type="RefSeq" id="WP_094407683.1">
    <property type="nucleotide sequence ID" value="NZ_BMJZ01000001.1"/>
</dbReference>
<organism evidence="6 7">
    <name type="scientific">Elstera cyanobacteriorum</name>
    <dbReference type="NCBI Taxonomy" id="2022747"/>
    <lineage>
        <taxon>Bacteria</taxon>
        <taxon>Pseudomonadati</taxon>
        <taxon>Pseudomonadota</taxon>
        <taxon>Alphaproteobacteria</taxon>
        <taxon>Rhodospirillales</taxon>
        <taxon>Rhodospirillaceae</taxon>
        <taxon>Elstera</taxon>
    </lineage>
</organism>
<dbReference type="GO" id="GO:0030246">
    <property type="term" value="F:carbohydrate binding"/>
    <property type="evidence" value="ECO:0007669"/>
    <property type="project" value="InterPro"/>
</dbReference>
<evidence type="ECO:0000256" key="4">
    <source>
        <dbReference type="ARBA" id="ARBA00023163"/>
    </source>
</evidence>
<evidence type="ECO:0000256" key="1">
    <source>
        <dbReference type="ARBA" id="ARBA00010466"/>
    </source>
</evidence>
<dbReference type="Pfam" id="PF04198">
    <property type="entry name" value="Sugar-bind"/>
    <property type="match status" value="1"/>
</dbReference>
<evidence type="ECO:0000256" key="2">
    <source>
        <dbReference type="ARBA" id="ARBA00023015"/>
    </source>
</evidence>
<feature type="domain" description="Sugar-binding" evidence="5">
    <location>
        <begin position="62"/>
        <end position="314"/>
    </location>
</feature>
<proteinExistence type="inferred from homology"/>
<dbReference type="Gene3D" id="3.40.50.1360">
    <property type="match status" value="1"/>
</dbReference>
<comment type="caution">
    <text evidence="6">The sequence shown here is derived from an EMBL/GenBank/DDBJ whole genome shotgun (WGS) entry which is preliminary data.</text>
</comment>
<dbReference type="InterPro" id="IPR007324">
    <property type="entry name" value="Sugar-bd_dom_put"/>
</dbReference>
<reference evidence="6 7" key="1">
    <citation type="submission" date="2017-07" db="EMBL/GenBank/DDBJ databases">
        <title>Elstera cyanobacteriorum sp. nov., a novel bacterium isolated from cyanobacterial aggregates in a eutrophic lake.</title>
        <authorList>
            <person name="Cai H."/>
        </authorList>
    </citation>
    <scope>NUCLEOTIDE SEQUENCE [LARGE SCALE GENOMIC DNA]</scope>
    <source>
        <strain evidence="6 7">TH019</strain>
    </source>
</reference>
<dbReference type="GO" id="GO:0003677">
    <property type="term" value="F:DNA binding"/>
    <property type="evidence" value="ECO:0007669"/>
    <property type="project" value="UniProtKB-KW"/>
</dbReference>
<comment type="similarity">
    <text evidence="1">Belongs to the SorC transcriptional regulatory family.</text>
</comment>
<gene>
    <name evidence="6" type="ORF">CHR90_03590</name>
</gene>
<dbReference type="SUPFAM" id="SSF100950">
    <property type="entry name" value="NagB/RpiA/CoA transferase-like"/>
    <property type="match status" value="1"/>
</dbReference>
<keyword evidence="7" id="KW-1185">Reference proteome</keyword>
<dbReference type="EMBL" id="NOXS01000026">
    <property type="protein sequence ID" value="OYQ20816.1"/>
    <property type="molecule type" value="Genomic_DNA"/>
</dbReference>
<protein>
    <submittedName>
        <fullName evidence="6">Crp/Fnr family transcriptional regulator</fullName>
    </submittedName>
</protein>
<dbReference type="SUPFAM" id="SSF88659">
    <property type="entry name" value="Sigma3 and sigma4 domains of RNA polymerase sigma factors"/>
    <property type="match status" value="1"/>
</dbReference>
<keyword evidence="2" id="KW-0805">Transcription regulation</keyword>
<dbReference type="Proteomes" id="UP000216361">
    <property type="component" value="Unassembled WGS sequence"/>
</dbReference>
<dbReference type="AlphaFoldDB" id="A0A255XV02"/>
<evidence type="ECO:0000313" key="6">
    <source>
        <dbReference type="EMBL" id="OYQ20816.1"/>
    </source>
</evidence>